<reference evidence="1 2" key="1">
    <citation type="submission" date="2015-03" db="EMBL/GenBank/DDBJ databases">
        <authorList>
            <person name="Radwan O."/>
            <person name="Al-Naeli F.A."/>
            <person name="Rendon G.A."/>
            <person name="Fields C."/>
        </authorList>
    </citation>
    <scope>NUCLEOTIDE SEQUENCE [LARGE SCALE GENOMIC DNA]</scope>
    <source>
        <strain evidence="1">CR-DP1</strain>
    </source>
</reference>
<dbReference type="InterPro" id="IPR040144">
    <property type="entry name" value="RAP1GDS1"/>
</dbReference>
<dbReference type="PANTHER" id="PTHR10957">
    <property type="entry name" value="RAP1 GTPASE-GDP DISSOCIATION STIMULATOR 1"/>
    <property type="match status" value="1"/>
</dbReference>
<name>A0A0F4ZAS2_9PEZI</name>
<dbReference type="EMBL" id="LAEV01001928">
    <property type="protein sequence ID" value="KKA26948.1"/>
    <property type="molecule type" value="Genomic_DNA"/>
</dbReference>
<dbReference type="SUPFAM" id="SSF48371">
    <property type="entry name" value="ARM repeat"/>
    <property type="match status" value="1"/>
</dbReference>
<dbReference type="Gene3D" id="1.25.10.10">
    <property type="entry name" value="Leucine-rich Repeat Variant"/>
    <property type="match status" value="2"/>
</dbReference>
<gene>
    <name evidence="1" type="ORF">TD95_001075</name>
</gene>
<dbReference type="AlphaFoldDB" id="A0A0F4ZAS2"/>
<dbReference type="GO" id="GO:0005085">
    <property type="term" value="F:guanyl-nucleotide exchange factor activity"/>
    <property type="evidence" value="ECO:0007669"/>
    <property type="project" value="InterPro"/>
</dbReference>
<proteinExistence type="predicted"/>
<keyword evidence="2" id="KW-1185">Reference proteome</keyword>
<accession>A0A0F4ZAS2</accession>
<dbReference type="InterPro" id="IPR016024">
    <property type="entry name" value="ARM-type_fold"/>
</dbReference>
<dbReference type="InterPro" id="IPR011989">
    <property type="entry name" value="ARM-like"/>
</dbReference>
<sequence length="649" mass="69920">MATLETLQADLTAWTIGSDVDATQKRLDILAEALSSIKEAIGADNVDLATSMVQSIADSSRQPSWRKPVGESGLLSFMLSQFSLPETPSALKVQILRLTGNSCAETDENRSRVVDGGFVSILVSQLENPELGKFIVPVLYNNCVDYEPAQKAVSEAGFSSVVTTLITGPLAANIEPSINLVCKLLGLLTTHDSETANAPTNLPLVLLSLAQREDIVGDLDDFVSIVSTVLSYLASARFQTALIEENGFPSLLSVFRASHIGYDLNDADEEPDHLEQLKQARWAFFNVLSDISDLPEFTKTYPLGSSVCDTLKSWISPSEPASVAAAASISLGNLARSDTACTAMVADHKIHEPLVSLLSDPAVTDSQLLHASLSFLKNLSIPASNKLIIGSSGLLAPNVLPRIWEIDVNPQVQFAAVSLTRLLISNRDNFTRLYNLAASEVDNSVNGKTHIQRLVEVFRRTDAEPTKMEAARTIAAICRLLHTAPSASAAADISAAERAVFYAAHSVIVEPLTFLVTQSRFPVLRSEAWFVYAVMCRSTEGAQIVMRIVQDEKTVEALAETISGDKSKVEELKAEDAAAVDSDALMASLSGQPQAPQGTQPPVEIDRENSMVMIAELIKQTDNEMPTSTKSILLNLLNQGGNLLNKTTS</sequence>
<dbReference type="OrthoDB" id="26149at2759"/>
<evidence type="ECO:0000313" key="1">
    <source>
        <dbReference type="EMBL" id="KKA26948.1"/>
    </source>
</evidence>
<evidence type="ECO:0008006" key="3">
    <source>
        <dbReference type="Google" id="ProtNLM"/>
    </source>
</evidence>
<protein>
    <recommendedName>
        <fullName evidence="3">UNC-45/Cro1/She4 central domain-containing protein</fullName>
    </recommendedName>
</protein>
<organism evidence="1 2">
    <name type="scientific">Thielaviopsis punctulata</name>
    <dbReference type="NCBI Taxonomy" id="72032"/>
    <lineage>
        <taxon>Eukaryota</taxon>
        <taxon>Fungi</taxon>
        <taxon>Dikarya</taxon>
        <taxon>Ascomycota</taxon>
        <taxon>Pezizomycotina</taxon>
        <taxon>Sordariomycetes</taxon>
        <taxon>Hypocreomycetidae</taxon>
        <taxon>Microascales</taxon>
        <taxon>Ceratocystidaceae</taxon>
        <taxon>Thielaviopsis</taxon>
    </lineage>
</organism>
<dbReference type="Proteomes" id="UP000033483">
    <property type="component" value="Unassembled WGS sequence"/>
</dbReference>
<evidence type="ECO:0000313" key="2">
    <source>
        <dbReference type="Proteomes" id="UP000033483"/>
    </source>
</evidence>
<comment type="caution">
    <text evidence="1">The sequence shown here is derived from an EMBL/GenBank/DDBJ whole genome shotgun (WGS) entry which is preliminary data.</text>
</comment>